<protein>
    <submittedName>
        <fullName evidence="1">Two-component system sensor kinase</fullName>
        <ecNumber evidence="1">2.7.13.3</ecNumber>
    </submittedName>
</protein>
<accession>A0A2X3JQW8</accession>
<keyword evidence="1" id="KW-0808">Transferase</keyword>
<proteinExistence type="predicted"/>
<evidence type="ECO:0000313" key="2">
    <source>
        <dbReference type="Proteomes" id="UP000250991"/>
    </source>
</evidence>
<gene>
    <name evidence="1" type="primary">qseC_3</name>
    <name evidence="1" type="ORF">NCTC8009_01948</name>
</gene>
<sequence>MAQTPNKLKHGHVDDDALTFAIFTHDGRMVLNDGDNGRRYSL</sequence>
<dbReference type="GO" id="GO:0004673">
    <property type="term" value="F:protein histidine kinase activity"/>
    <property type="evidence" value="ECO:0007669"/>
    <property type="project" value="UniProtKB-EC"/>
</dbReference>
<evidence type="ECO:0000313" key="1">
    <source>
        <dbReference type="EMBL" id="SQD01517.1"/>
    </source>
</evidence>
<dbReference type="EMBL" id="UARW01000010">
    <property type="protein sequence ID" value="SQD01517.1"/>
    <property type="molecule type" value="Genomic_DNA"/>
</dbReference>
<dbReference type="Proteomes" id="UP000250991">
    <property type="component" value="Unassembled WGS sequence"/>
</dbReference>
<dbReference type="AlphaFoldDB" id="A0A2X3JQW8"/>
<keyword evidence="1" id="KW-0418">Kinase</keyword>
<name>A0A2X3JQW8_ECOLX</name>
<dbReference type="EC" id="2.7.13.3" evidence="1"/>
<reference evidence="1 2" key="1">
    <citation type="submission" date="2018-06" db="EMBL/GenBank/DDBJ databases">
        <authorList>
            <consortium name="Pathogen Informatics"/>
            <person name="Doyle S."/>
        </authorList>
    </citation>
    <scope>NUCLEOTIDE SEQUENCE [LARGE SCALE GENOMIC DNA]</scope>
    <source>
        <strain evidence="1 2">NCTC8009</strain>
    </source>
</reference>
<organism evidence="1 2">
    <name type="scientific">Escherichia coli</name>
    <dbReference type="NCBI Taxonomy" id="562"/>
    <lineage>
        <taxon>Bacteria</taxon>
        <taxon>Pseudomonadati</taxon>
        <taxon>Pseudomonadota</taxon>
        <taxon>Gammaproteobacteria</taxon>
        <taxon>Enterobacterales</taxon>
        <taxon>Enterobacteriaceae</taxon>
        <taxon>Escherichia</taxon>
    </lineage>
</organism>